<dbReference type="Proteomes" id="UP000232722">
    <property type="component" value="Unassembled WGS sequence"/>
</dbReference>
<protein>
    <submittedName>
        <fullName evidence="2">Uncharacterized protein</fullName>
    </submittedName>
</protein>
<accession>A0A2N0P9B4</accession>
<organism evidence="2 3">
    <name type="scientific">Rhizophagus irregularis</name>
    <dbReference type="NCBI Taxonomy" id="588596"/>
    <lineage>
        <taxon>Eukaryota</taxon>
        <taxon>Fungi</taxon>
        <taxon>Fungi incertae sedis</taxon>
        <taxon>Mucoromycota</taxon>
        <taxon>Glomeromycotina</taxon>
        <taxon>Glomeromycetes</taxon>
        <taxon>Glomerales</taxon>
        <taxon>Glomeraceae</taxon>
        <taxon>Rhizophagus</taxon>
    </lineage>
</organism>
<reference evidence="2 3" key="1">
    <citation type="submission" date="2016-04" db="EMBL/GenBank/DDBJ databases">
        <title>Genome analyses suggest a sexual origin of heterokaryosis in a supposedly ancient asexual fungus.</title>
        <authorList>
            <person name="Ropars J."/>
            <person name="Sedzielewska K."/>
            <person name="Noel J."/>
            <person name="Charron P."/>
            <person name="Farinelli L."/>
            <person name="Marton T."/>
            <person name="Kruger M."/>
            <person name="Pelin A."/>
            <person name="Brachmann A."/>
            <person name="Corradi N."/>
        </authorList>
    </citation>
    <scope>NUCLEOTIDE SEQUENCE [LARGE SCALE GENOMIC DNA]</scope>
    <source>
        <strain evidence="2 3">A5</strain>
    </source>
</reference>
<evidence type="ECO:0000256" key="1">
    <source>
        <dbReference type="SAM" id="Phobius"/>
    </source>
</evidence>
<gene>
    <name evidence="2" type="ORF">RhiirA5_363229</name>
</gene>
<sequence length="51" mass="5917">MNVPELSMTGQVGPYMLSLLGTVNLLLQDLLMLTVYYYFEHFEQDHDPILL</sequence>
<evidence type="ECO:0000313" key="2">
    <source>
        <dbReference type="EMBL" id="PKC03412.1"/>
    </source>
</evidence>
<dbReference type="AlphaFoldDB" id="A0A2N0P9B4"/>
<comment type="caution">
    <text evidence="2">The sequence shown here is derived from an EMBL/GenBank/DDBJ whole genome shotgun (WGS) entry which is preliminary data.</text>
</comment>
<name>A0A2N0P9B4_9GLOM</name>
<proteinExistence type="predicted"/>
<keyword evidence="1" id="KW-1133">Transmembrane helix</keyword>
<keyword evidence="1" id="KW-0812">Transmembrane</keyword>
<reference evidence="2 3" key="2">
    <citation type="submission" date="2017-09" db="EMBL/GenBank/DDBJ databases">
        <title>Extensive intraspecific genome diversity in a model arbuscular mycorrhizal fungus.</title>
        <authorList>
            <person name="Chen E.C."/>
            <person name="Morin E."/>
            <person name="Beaudet D."/>
            <person name="Noel J."/>
            <person name="Ndikumana S."/>
            <person name="Charron P."/>
            <person name="St-Onge C."/>
            <person name="Giorgi J."/>
            <person name="Grigoriev I.V."/>
            <person name="Roux C."/>
            <person name="Martin F.M."/>
            <person name="Corradi N."/>
        </authorList>
    </citation>
    <scope>NUCLEOTIDE SEQUENCE [LARGE SCALE GENOMIC DNA]</scope>
    <source>
        <strain evidence="2 3">A5</strain>
    </source>
</reference>
<keyword evidence="1" id="KW-0472">Membrane</keyword>
<dbReference type="EMBL" id="LLXJ01001190">
    <property type="protein sequence ID" value="PKC03412.1"/>
    <property type="molecule type" value="Genomic_DNA"/>
</dbReference>
<evidence type="ECO:0000313" key="3">
    <source>
        <dbReference type="Proteomes" id="UP000232722"/>
    </source>
</evidence>
<feature type="transmembrane region" description="Helical" evidence="1">
    <location>
        <begin position="15"/>
        <end position="39"/>
    </location>
</feature>